<evidence type="ECO:0000313" key="2">
    <source>
        <dbReference type="Proteomes" id="UP000053789"/>
    </source>
</evidence>
<dbReference type="HOGENOM" id="CLU_2904012_0_0_1"/>
<dbReference type="Proteomes" id="UP000053789">
    <property type="component" value="Unassembled WGS sequence"/>
</dbReference>
<dbReference type="OrthoDB" id="10594465at2759"/>
<protein>
    <submittedName>
        <fullName evidence="1">Uncharacterized protein</fullName>
    </submittedName>
</protein>
<gene>
    <name evidence="1" type="ORF">Z519_02216</name>
</gene>
<dbReference type="GeneID" id="27695144"/>
<sequence length="62" mass="7055">MARVARTLAKGLEQKTLAEDEGSVETAAWEEEARSLRLAVNDFRREIQGGDYDRFPDSDRNL</sequence>
<evidence type="ECO:0000313" key="1">
    <source>
        <dbReference type="EMBL" id="KIW96825.1"/>
    </source>
</evidence>
<proteinExistence type="predicted"/>
<dbReference type="AlphaFoldDB" id="A0A0D2I0W8"/>
<dbReference type="RefSeq" id="XP_016623494.1">
    <property type="nucleotide sequence ID" value="XM_016759973.1"/>
</dbReference>
<organism evidence="1 2">
    <name type="scientific">Cladophialophora bantiana (strain ATCC 10958 / CBS 173.52 / CDC B-1940 / NIH 8579)</name>
    <name type="common">Xylohypha bantiana</name>
    <dbReference type="NCBI Taxonomy" id="1442370"/>
    <lineage>
        <taxon>Eukaryota</taxon>
        <taxon>Fungi</taxon>
        <taxon>Dikarya</taxon>
        <taxon>Ascomycota</taxon>
        <taxon>Pezizomycotina</taxon>
        <taxon>Eurotiomycetes</taxon>
        <taxon>Chaetothyriomycetidae</taxon>
        <taxon>Chaetothyriales</taxon>
        <taxon>Herpotrichiellaceae</taxon>
        <taxon>Cladophialophora</taxon>
    </lineage>
</organism>
<dbReference type="EMBL" id="KN846982">
    <property type="protein sequence ID" value="KIW96825.1"/>
    <property type="molecule type" value="Genomic_DNA"/>
</dbReference>
<keyword evidence="2" id="KW-1185">Reference proteome</keyword>
<name>A0A0D2I0W8_CLAB1</name>
<accession>A0A0D2I0W8</accession>
<reference evidence="1" key="1">
    <citation type="submission" date="2015-01" db="EMBL/GenBank/DDBJ databases">
        <title>The Genome Sequence of Cladophialophora bantiana CBS 173.52.</title>
        <authorList>
            <consortium name="The Broad Institute Genomics Platform"/>
            <person name="Cuomo C."/>
            <person name="de Hoog S."/>
            <person name="Gorbushina A."/>
            <person name="Stielow B."/>
            <person name="Teixiera M."/>
            <person name="Abouelleil A."/>
            <person name="Chapman S.B."/>
            <person name="Priest M."/>
            <person name="Young S.K."/>
            <person name="Wortman J."/>
            <person name="Nusbaum C."/>
            <person name="Birren B."/>
        </authorList>
    </citation>
    <scope>NUCLEOTIDE SEQUENCE [LARGE SCALE GENOMIC DNA]</scope>
    <source>
        <strain evidence="1">CBS 173.52</strain>
    </source>
</reference>
<dbReference type="VEuPathDB" id="FungiDB:Z519_02216"/>